<name>A0A7G1P7L2_9ACTN</name>
<dbReference type="RefSeq" id="WP_190851893.1">
    <property type="nucleotide sequence ID" value="NZ_AP023440.1"/>
</dbReference>
<dbReference type="InterPro" id="IPR029063">
    <property type="entry name" value="SAM-dependent_MTases_sf"/>
</dbReference>
<accession>A0A7G1P7L2</accession>
<comment type="similarity">
    <text evidence="1">Belongs to the methyltransferase superfamily.</text>
</comment>
<dbReference type="Gene3D" id="3.40.50.150">
    <property type="entry name" value="Vaccinia Virus protein VP39"/>
    <property type="match status" value="1"/>
</dbReference>
<gene>
    <name evidence="5" type="ORF">GCM10017557_47050</name>
</gene>
<dbReference type="Pfam" id="PF08241">
    <property type="entry name" value="Methyltransf_11"/>
    <property type="match status" value="1"/>
</dbReference>
<proteinExistence type="inferred from homology"/>
<dbReference type="EMBL" id="AP023440">
    <property type="protein sequence ID" value="BCL29846.1"/>
    <property type="molecule type" value="Genomic_DNA"/>
</dbReference>
<evidence type="ECO:0000259" key="4">
    <source>
        <dbReference type="Pfam" id="PF08241"/>
    </source>
</evidence>
<organism evidence="5 6">
    <name type="scientific">Streptomyces aurantiacus</name>
    <dbReference type="NCBI Taxonomy" id="47760"/>
    <lineage>
        <taxon>Bacteria</taxon>
        <taxon>Bacillati</taxon>
        <taxon>Actinomycetota</taxon>
        <taxon>Actinomycetes</taxon>
        <taxon>Kitasatosporales</taxon>
        <taxon>Streptomycetaceae</taxon>
        <taxon>Streptomyces</taxon>
        <taxon>Streptomyces aurantiacus group</taxon>
    </lineage>
</organism>
<dbReference type="CDD" id="cd02440">
    <property type="entry name" value="AdoMet_MTases"/>
    <property type="match status" value="1"/>
</dbReference>
<feature type="domain" description="Methyltransferase type 11" evidence="4">
    <location>
        <begin position="57"/>
        <end position="145"/>
    </location>
</feature>
<dbReference type="GO" id="GO:0032259">
    <property type="term" value="P:methylation"/>
    <property type="evidence" value="ECO:0007669"/>
    <property type="project" value="UniProtKB-KW"/>
</dbReference>
<dbReference type="PANTHER" id="PTHR44942:SF4">
    <property type="entry name" value="METHYLTRANSFERASE TYPE 11 DOMAIN-CONTAINING PROTEIN"/>
    <property type="match status" value="1"/>
</dbReference>
<keyword evidence="2 5" id="KW-0489">Methyltransferase</keyword>
<evidence type="ECO:0000256" key="1">
    <source>
        <dbReference type="ARBA" id="ARBA00008361"/>
    </source>
</evidence>
<dbReference type="KEGG" id="sgm:GCM10017557_47050"/>
<evidence type="ECO:0000313" key="6">
    <source>
        <dbReference type="Proteomes" id="UP000516444"/>
    </source>
</evidence>
<sequence length="266" mass="28814">MTASPSPSPSASHTAHAHSFNAAAAQYAANRPSYPPALLDTIEQAADRPLKDARVADVGAGTGIATALLQARGAKVIAIEPGEGMAAQFRRFLPDTPVVRGDGDSLPLATGSVDFLTYAQSWHWTAPARSFPEAMRVLRPTGALALWWNNSAADVPWQAEQIRRVERFIGGDVAEKRRSGLRARTEDVFAGAPYLPPCTRHEIRWSRTVPLDTHLANIGSQSVFLVLGEEATAAFFAEERAHLLKAFPNGLVEENYELVVLITIRP</sequence>
<protein>
    <submittedName>
        <fullName evidence="5">Methyltransferase</fullName>
    </submittedName>
</protein>
<evidence type="ECO:0000256" key="2">
    <source>
        <dbReference type="ARBA" id="ARBA00022603"/>
    </source>
</evidence>
<dbReference type="InterPro" id="IPR013216">
    <property type="entry name" value="Methyltransf_11"/>
</dbReference>
<dbReference type="InterPro" id="IPR051052">
    <property type="entry name" value="Diverse_substrate_MTase"/>
</dbReference>
<evidence type="ECO:0000313" key="5">
    <source>
        <dbReference type="EMBL" id="BCL29846.1"/>
    </source>
</evidence>
<keyword evidence="6" id="KW-1185">Reference proteome</keyword>
<dbReference type="SUPFAM" id="SSF53335">
    <property type="entry name" value="S-adenosyl-L-methionine-dependent methyltransferases"/>
    <property type="match status" value="1"/>
</dbReference>
<reference evidence="5 6" key="1">
    <citation type="journal article" date="2014" name="Int. J. Syst. Evol. Microbiol.">
        <title>Complete genome sequence of Corynebacterium casei LMG S-19264T (=DSM 44701T), isolated from a smear-ripened cheese.</title>
        <authorList>
            <consortium name="US DOE Joint Genome Institute (JGI-PGF)"/>
            <person name="Walter F."/>
            <person name="Albersmeier A."/>
            <person name="Kalinowski J."/>
            <person name="Ruckert C."/>
        </authorList>
    </citation>
    <scope>NUCLEOTIDE SEQUENCE [LARGE SCALE GENOMIC DNA]</scope>
    <source>
        <strain evidence="5 6">JCM 4677</strain>
    </source>
</reference>
<evidence type="ECO:0000256" key="3">
    <source>
        <dbReference type="ARBA" id="ARBA00022679"/>
    </source>
</evidence>
<dbReference type="PANTHER" id="PTHR44942">
    <property type="entry name" value="METHYLTRANSF_11 DOMAIN-CONTAINING PROTEIN"/>
    <property type="match status" value="1"/>
</dbReference>
<dbReference type="AlphaFoldDB" id="A0A7G1P7L2"/>
<dbReference type="GO" id="GO:0008757">
    <property type="term" value="F:S-adenosylmethionine-dependent methyltransferase activity"/>
    <property type="evidence" value="ECO:0007669"/>
    <property type="project" value="InterPro"/>
</dbReference>
<keyword evidence="3" id="KW-0808">Transferase</keyword>
<dbReference type="Proteomes" id="UP000516444">
    <property type="component" value="Chromosome"/>
</dbReference>